<proteinExistence type="predicted"/>
<dbReference type="PROSITE" id="PS51459">
    <property type="entry name" value="FIDO"/>
    <property type="match status" value="1"/>
</dbReference>
<feature type="domain" description="Fido" evidence="4">
    <location>
        <begin position="78"/>
        <end position="218"/>
    </location>
</feature>
<dbReference type="STRING" id="112248.SAMN05444392_11256"/>
<evidence type="ECO:0000256" key="3">
    <source>
        <dbReference type="PIRSR" id="PIRSR640198-3"/>
    </source>
</evidence>
<feature type="binding site" evidence="2">
    <location>
        <position position="205"/>
    </location>
    <ligand>
        <name>ATP</name>
        <dbReference type="ChEBI" id="CHEBI:30616"/>
    </ligand>
</feature>
<evidence type="ECO:0000256" key="2">
    <source>
        <dbReference type="PIRSR" id="PIRSR640198-2"/>
    </source>
</evidence>
<evidence type="ECO:0000313" key="5">
    <source>
        <dbReference type="EMBL" id="SHF26086.1"/>
    </source>
</evidence>
<gene>
    <name evidence="5" type="ORF">SAMN05444392_11256</name>
</gene>
<organism evidence="5 6">
    <name type="scientific">Seinonella peptonophila</name>
    <dbReference type="NCBI Taxonomy" id="112248"/>
    <lineage>
        <taxon>Bacteria</taxon>
        <taxon>Bacillati</taxon>
        <taxon>Bacillota</taxon>
        <taxon>Bacilli</taxon>
        <taxon>Bacillales</taxon>
        <taxon>Thermoactinomycetaceae</taxon>
        <taxon>Seinonella</taxon>
    </lineage>
</organism>
<dbReference type="SUPFAM" id="SSF140931">
    <property type="entry name" value="Fic-like"/>
    <property type="match status" value="1"/>
</dbReference>
<dbReference type="Gene3D" id="1.10.3290.10">
    <property type="entry name" value="Fido-like domain"/>
    <property type="match status" value="1"/>
</dbReference>
<keyword evidence="2" id="KW-0547">Nucleotide-binding</keyword>
<feature type="binding site" evidence="2">
    <location>
        <begin position="165"/>
        <end position="172"/>
    </location>
    <ligand>
        <name>ATP</name>
        <dbReference type="ChEBI" id="CHEBI:30616"/>
    </ligand>
</feature>
<accession>A0A1M5A7S7</accession>
<dbReference type="PANTHER" id="PTHR13504:SF38">
    <property type="entry name" value="FIDO DOMAIN-CONTAINING PROTEIN"/>
    <property type="match status" value="1"/>
</dbReference>
<feature type="site" description="Important for autoinhibition of adenylyltransferase activity" evidence="3">
    <location>
        <position position="28"/>
    </location>
</feature>
<evidence type="ECO:0000313" key="6">
    <source>
        <dbReference type="Proteomes" id="UP000184476"/>
    </source>
</evidence>
<sequence length="251" mass="28982">MKGKSIPLPDEYLQDVLIRLAHHSSAIEGNTISLPDTVSIILHNTIPGKTDLRELYEITNHKEAFQYVIDQIINQKPLSTEIIKGIHERLTDRLLSDKGKFKMHDNFIIGADFRPASPHETPLLMEQWVENLNYQLDQVAKNENDIMRIVGDFHIQLERIHPFSDGNGRTGRMLMIYSLLERGLPPLIIRSEHRAEYFQLLALQNIASFALFIEKLLKEESRRHQGFIQMEDKKITVYDDKPSTEDSDVGQ</sequence>
<keyword evidence="2" id="KW-0067">ATP-binding</keyword>
<reference evidence="5 6" key="1">
    <citation type="submission" date="2016-11" db="EMBL/GenBank/DDBJ databases">
        <authorList>
            <person name="Jaros S."/>
            <person name="Januszkiewicz K."/>
            <person name="Wedrychowicz H."/>
        </authorList>
    </citation>
    <scope>NUCLEOTIDE SEQUENCE [LARGE SCALE GENOMIC DNA]</scope>
    <source>
        <strain evidence="5 6">DSM 44666</strain>
    </source>
</reference>
<dbReference type="RefSeq" id="WP_073156705.1">
    <property type="nucleotide sequence ID" value="NZ_FQVL01000012.1"/>
</dbReference>
<dbReference type="PANTHER" id="PTHR13504">
    <property type="entry name" value="FIDO DOMAIN-CONTAINING PROTEIN DDB_G0283145"/>
    <property type="match status" value="1"/>
</dbReference>
<evidence type="ECO:0000259" key="4">
    <source>
        <dbReference type="PROSITE" id="PS51459"/>
    </source>
</evidence>
<dbReference type="InterPro" id="IPR003812">
    <property type="entry name" value="Fido"/>
</dbReference>
<evidence type="ECO:0000256" key="1">
    <source>
        <dbReference type="PIRSR" id="PIRSR640198-1"/>
    </source>
</evidence>
<dbReference type="InterPro" id="IPR036597">
    <property type="entry name" value="Fido-like_dom_sf"/>
</dbReference>
<keyword evidence="6" id="KW-1185">Reference proteome</keyword>
<dbReference type="AlphaFoldDB" id="A0A1M5A7S7"/>
<dbReference type="EMBL" id="FQVL01000012">
    <property type="protein sequence ID" value="SHF26086.1"/>
    <property type="molecule type" value="Genomic_DNA"/>
</dbReference>
<name>A0A1M5A7S7_9BACL</name>
<feature type="active site" evidence="1">
    <location>
        <position position="161"/>
    </location>
</feature>
<dbReference type="GO" id="GO:0005524">
    <property type="term" value="F:ATP binding"/>
    <property type="evidence" value="ECO:0007669"/>
    <property type="project" value="UniProtKB-KW"/>
</dbReference>
<dbReference type="Proteomes" id="UP000184476">
    <property type="component" value="Unassembled WGS sequence"/>
</dbReference>
<protein>
    <submittedName>
        <fullName evidence="5">Fic/DOC family protein</fullName>
    </submittedName>
</protein>
<dbReference type="InterPro" id="IPR040198">
    <property type="entry name" value="Fido_containing"/>
</dbReference>
<dbReference type="Pfam" id="PF02661">
    <property type="entry name" value="Fic"/>
    <property type="match status" value="1"/>
</dbReference>
<dbReference type="OrthoDB" id="9813719at2"/>